<feature type="transmembrane region" description="Helical" evidence="2">
    <location>
        <begin position="13"/>
        <end position="36"/>
    </location>
</feature>
<organism evidence="3 4">
    <name type="scientific">Nosema bombycis (strain CQ1 / CVCC 102059)</name>
    <name type="common">Microsporidian parasite</name>
    <name type="synonym">Pebrine of silkworm</name>
    <dbReference type="NCBI Taxonomy" id="578461"/>
    <lineage>
        <taxon>Eukaryota</taxon>
        <taxon>Fungi</taxon>
        <taxon>Fungi incertae sedis</taxon>
        <taxon>Microsporidia</taxon>
        <taxon>Nosematidae</taxon>
        <taxon>Nosema</taxon>
    </lineage>
</organism>
<keyword evidence="2" id="KW-0812">Transmembrane</keyword>
<gene>
    <name evidence="3" type="ORF">NBO_73g0021</name>
</gene>
<keyword evidence="2" id="KW-0472">Membrane</keyword>
<evidence type="ECO:0000313" key="4">
    <source>
        <dbReference type="Proteomes" id="UP000016927"/>
    </source>
</evidence>
<protein>
    <submittedName>
        <fullName evidence="3">Uncharacterized protein</fullName>
    </submittedName>
</protein>
<keyword evidence="2" id="KW-1133">Transmembrane helix</keyword>
<feature type="compositionally biased region" description="Basic and acidic residues" evidence="1">
    <location>
        <begin position="115"/>
        <end position="127"/>
    </location>
</feature>
<dbReference type="AlphaFoldDB" id="R0MH58"/>
<dbReference type="OrthoDB" id="10619484at2759"/>
<feature type="compositionally biased region" description="Basic residues" evidence="1">
    <location>
        <begin position="183"/>
        <end position="193"/>
    </location>
</feature>
<accession>R0MH58</accession>
<evidence type="ECO:0000313" key="3">
    <source>
        <dbReference type="EMBL" id="EOB13455.1"/>
    </source>
</evidence>
<feature type="region of interest" description="Disordered" evidence="1">
    <location>
        <begin position="75"/>
        <end position="145"/>
    </location>
</feature>
<name>R0MH58_NOSB1</name>
<evidence type="ECO:0000256" key="2">
    <source>
        <dbReference type="SAM" id="Phobius"/>
    </source>
</evidence>
<dbReference type="EMBL" id="KB908981">
    <property type="protein sequence ID" value="EOB13455.1"/>
    <property type="molecule type" value="Genomic_DNA"/>
</dbReference>
<evidence type="ECO:0000256" key="1">
    <source>
        <dbReference type="SAM" id="MobiDB-lite"/>
    </source>
</evidence>
<reference evidence="3 4" key="1">
    <citation type="journal article" date="2013" name="BMC Genomics">
        <title>Comparative genomics of parasitic silkworm microsporidia reveal an association between genome expansion and host adaptation.</title>
        <authorList>
            <person name="Pan G."/>
            <person name="Xu J."/>
            <person name="Li T."/>
            <person name="Xia Q."/>
            <person name="Liu S.L."/>
            <person name="Zhang G."/>
            <person name="Li S."/>
            <person name="Li C."/>
            <person name="Liu H."/>
            <person name="Yang L."/>
            <person name="Liu T."/>
            <person name="Zhang X."/>
            <person name="Wu Z."/>
            <person name="Fan W."/>
            <person name="Dang X."/>
            <person name="Xiang H."/>
            <person name="Tao M."/>
            <person name="Li Y."/>
            <person name="Hu J."/>
            <person name="Li Z."/>
            <person name="Lin L."/>
            <person name="Luo J."/>
            <person name="Geng L."/>
            <person name="Wang L."/>
            <person name="Long M."/>
            <person name="Wan Y."/>
            <person name="He N."/>
            <person name="Zhang Z."/>
            <person name="Lu C."/>
            <person name="Keeling P.J."/>
            <person name="Wang J."/>
            <person name="Xiang Z."/>
            <person name="Zhou Z."/>
        </authorList>
    </citation>
    <scope>NUCLEOTIDE SEQUENCE [LARGE SCALE GENOMIC DNA]</scope>
    <source>
        <strain evidence="4">CQ1 / CVCC 102059</strain>
    </source>
</reference>
<sequence>MISELWKFINENILNNIFTITLLLLGVVLLIIAVSVGPKLLQKEKRTKRGAIERKVDNAFQKVDNEIGESIVEDYKEEEEEEDKSSVRTRRKSSVVNYKENTEGEEINMESKVGNGKEDSDNEVKEDSDNEVEQDGSGPFNALGQNLVKAPLGGLNNIVKGNGAIGGEENLTSSSKESEKNGLGKKKRSSKKK</sequence>
<feature type="region of interest" description="Disordered" evidence="1">
    <location>
        <begin position="157"/>
        <end position="193"/>
    </location>
</feature>
<keyword evidence="4" id="KW-1185">Reference proteome</keyword>
<dbReference type="VEuPathDB" id="MicrosporidiaDB:NBO_73g0021"/>
<dbReference type="Proteomes" id="UP000016927">
    <property type="component" value="Unassembled WGS sequence"/>
</dbReference>
<proteinExistence type="predicted"/>
<dbReference type="HOGENOM" id="CLU_1409172_0_0_1"/>